<name>A0AAJ0FB13_9PEZI</name>
<evidence type="ECO:0000256" key="1">
    <source>
        <dbReference type="ARBA" id="ARBA00007992"/>
    </source>
</evidence>
<dbReference type="PANTHER" id="PTHR13789:SF238">
    <property type="entry name" value="PUTATIVE (AFU_ORTHOLOGUE AFUA_2G01680)-RELATED"/>
    <property type="match status" value="1"/>
</dbReference>
<dbReference type="AlphaFoldDB" id="A0AAJ0FB13"/>
<dbReference type="Proteomes" id="UP001239445">
    <property type="component" value="Unassembled WGS sequence"/>
</dbReference>
<keyword evidence="2" id="KW-0285">Flavoprotein</keyword>
<comment type="caution">
    <text evidence="7">The sequence shown here is derived from an EMBL/GenBank/DDBJ whole genome shotgun (WGS) entry which is preliminary data.</text>
</comment>
<dbReference type="Pfam" id="PF01494">
    <property type="entry name" value="FAD_binding_3"/>
    <property type="match status" value="1"/>
</dbReference>
<dbReference type="GO" id="GO:0004497">
    <property type="term" value="F:monooxygenase activity"/>
    <property type="evidence" value="ECO:0007669"/>
    <property type="project" value="UniProtKB-KW"/>
</dbReference>
<dbReference type="SUPFAM" id="SSF54373">
    <property type="entry name" value="FAD-linked reductases, C-terminal domain"/>
    <property type="match status" value="1"/>
</dbReference>
<evidence type="ECO:0000259" key="6">
    <source>
        <dbReference type="Pfam" id="PF01494"/>
    </source>
</evidence>
<keyword evidence="4" id="KW-0560">Oxidoreductase</keyword>
<keyword evidence="5" id="KW-0503">Monooxygenase</keyword>
<protein>
    <recommendedName>
        <fullName evidence="6">FAD-binding domain-containing protein</fullName>
    </recommendedName>
</protein>
<reference evidence="7" key="1">
    <citation type="submission" date="2023-06" db="EMBL/GenBank/DDBJ databases">
        <title>Genome-scale phylogeny and comparative genomics of the fungal order Sordariales.</title>
        <authorList>
            <consortium name="Lawrence Berkeley National Laboratory"/>
            <person name="Hensen N."/>
            <person name="Bonometti L."/>
            <person name="Westerberg I."/>
            <person name="Brannstrom I.O."/>
            <person name="Guillou S."/>
            <person name="Cros-Aarteil S."/>
            <person name="Calhoun S."/>
            <person name="Haridas S."/>
            <person name="Kuo A."/>
            <person name="Mondo S."/>
            <person name="Pangilinan J."/>
            <person name="Riley R."/>
            <person name="Labutti K."/>
            <person name="Andreopoulos B."/>
            <person name="Lipzen A."/>
            <person name="Chen C."/>
            <person name="Yanf M."/>
            <person name="Daum C."/>
            <person name="Ng V."/>
            <person name="Clum A."/>
            <person name="Steindorff A."/>
            <person name="Ohm R."/>
            <person name="Martin F."/>
            <person name="Silar P."/>
            <person name="Natvig D."/>
            <person name="Lalanne C."/>
            <person name="Gautier V."/>
            <person name="Ament-Velasquez S.L."/>
            <person name="Kruys A."/>
            <person name="Hutchinson M.I."/>
            <person name="Powell A.J."/>
            <person name="Barry K."/>
            <person name="Miller A.N."/>
            <person name="Grigoriev I.V."/>
            <person name="Debuchy R."/>
            <person name="Gladieux P."/>
            <person name="Thoren M.H."/>
            <person name="Johannesson H."/>
        </authorList>
    </citation>
    <scope>NUCLEOTIDE SEQUENCE</scope>
    <source>
        <strain evidence="7">PSN4</strain>
    </source>
</reference>
<evidence type="ECO:0000256" key="5">
    <source>
        <dbReference type="ARBA" id="ARBA00023033"/>
    </source>
</evidence>
<feature type="domain" description="FAD-binding" evidence="6">
    <location>
        <begin position="7"/>
        <end position="363"/>
    </location>
</feature>
<evidence type="ECO:0000256" key="2">
    <source>
        <dbReference type="ARBA" id="ARBA00022630"/>
    </source>
</evidence>
<dbReference type="EMBL" id="MU839835">
    <property type="protein sequence ID" value="KAK1754710.1"/>
    <property type="molecule type" value="Genomic_DNA"/>
</dbReference>
<keyword evidence="3" id="KW-0274">FAD</keyword>
<organism evidence="7 8">
    <name type="scientific">Echria macrotheca</name>
    <dbReference type="NCBI Taxonomy" id="438768"/>
    <lineage>
        <taxon>Eukaryota</taxon>
        <taxon>Fungi</taxon>
        <taxon>Dikarya</taxon>
        <taxon>Ascomycota</taxon>
        <taxon>Pezizomycotina</taxon>
        <taxon>Sordariomycetes</taxon>
        <taxon>Sordariomycetidae</taxon>
        <taxon>Sordariales</taxon>
        <taxon>Schizotheciaceae</taxon>
        <taxon>Echria</taxon>
    </lineage>
</organism>
<dbReference type="FunFam" id="3.50.50.60:FF:000115">
    <property type="entry name" value="Salicylate hydroxylase, putative"/>
    <property type="match status" value="1"/>
</dbReference>
<dbReference type="GO" id="GO:0071949">
    <property type="term" value="F:FAD binding"/>
    <property type="evidence" value="ECO:0007669"/>
    <property type="project" value="InterPro"/>
</dbReference>
<accession>A0AAJ0FB13</accession>
<dbReference type="PANTHER" id="PTHR13789">
    <property type="entry name" value="MONOOXYGENASE"/>
    <property type="match status" value="1"/>
</dbReference>
<keyword evidence="8" id="KW-1185">Reference proteome</keyword>
<evidence type="ECO:0000256" key="3">
    <source>
        <dbReference type="ARBA" id="ARBA00022827"/>
    </source>
</evidence>
<dbReference type="PRINTS" id="PR00420">
    <property type="entry name" value="RNGMNOXGNASE"/>
</dbReference>
<sequence length="435" mass="48138">MADEGIHVVIIGAGLAGLAAALSTKLANPSHRVTICETVRELQEVGAGLQVTPNGTLLLDRWGLSSTLQPLAAIPTTLSVHRYDGTKLLAHEPALQDKVVTRYGHPFWDIHRVDLQKAMVTRCRDLGVEILLDARAVSVDFGSSSVRLASGLTIKGDAVLLADGLWSSIRPAFVGKPSPAVLTGDLAFRITLRLDELDGPDADELASLIQKNPTVRFWIGPNAHAVGYSVRAGSMYNLVLLCPDDLPESVVKQEGSLEEMRARFEGWDPLLHRLLGQVKIPVHKWKLMWLEPLDRWADGAGTFYMAGDCCHPMLPYLAQGANSSLEDGAVLGHLLGKVSGNKKGAQLPRVAEMYQRLRMPRGRRIQLETFAQRDDSHLEDGPRQEERDRVFERALETGEPTAPFPSRWTCPEIQRFLWGYDAYEEAERAFRESPF</sequence>
<evidence type="ECO:0000313" key="7">
    <source>
        <dbReference type="EMBL" id="KAK1754710.1"/>
    </source>
</evidence>
<proteinExistence type="inferred from homology"/>
<dbReference type="InterPro" id="IPR036188">
    <property type="entry name" value="FAD/NAD-bd_sf"/>
</dbReference>
<gene>
    <name evidence="7" type="ORF">QBC47DRAFT_384743</name>
</gene>
<dbReference type="InterPro" id="IPR002938">
    <property type="entry name" value="FAD-bd"/>
</dbReference>
<dbReference type="Gene3D" id="3.50.50.60">
    <property type="entry name" value="FAD/NAD(P)-binding domain"/>
    <property type="match status" value="1"/>
</dbReference>
<comment type="similarity">
    <text evidence="1">Belongs to the paxM FAD-dependent monooxygenase family.</text>
</comment>
<dbReference type="SUPFAM" id="SSF51905">
    <property type="entry name" value="FAD/NAD(P)-binding domain"/>
    <property type="match status" value="1"/>
</dbReference>
<evidence type="ECO:0000256" key="4">
    <source>
        <dbReference type="ARBA" id="ARBA00023002"/>
    </source>
</evidence>
<evidence type="ECO:0000313" key="8">
    <source>
        <dbReference type="Proteomes" id="UP001239445"/>
    </source>
</evidence>
<dbReference type="InterPro" id="IPR050493">
    <property type="entry name" value="FAD-dep_Monooxygenase_BioMet"/>
</dbReference>